<evidence type="ECO:0000313" key="1">
    <source>
        <dbReference type="EMBL" id="CAH2221087.1"/>
    </source>
</evidence>
<reference evidence="1" key="1">
    <citation type="submission" date="2022-03" db="EMBL/GenBank/DDBJ databases">
        <authorList>
            <person name="Lindestad O."/>
        </authorList>
    </citation>
    <scope>NUCLEOTIDE SEQUENCE</scope>
</reference>
<sequence length="104" mass="11638">MSIFGDYWITDRFRVPGHISLSFGNIELKELIVEKPHCSVDVVMSYACTGCLELPKEIFDSKEFSKEGISPYESNCTWDRDYISCNLEIGSSGSGSPPVTIIHI</sequence>
<name>A0A8S4QTS3_9NEOP</name>
<accession>A0A8S4QTS3</accession>
<dbReference type="AlphaFoldDB" id="A0A8S4QTS3"/>
<dbReference type="EMBL" id="CAKXAJ010020294">
    <property type="protein sequence ID" value="CAH2221087.1"/>
    <property type="molecule type" value="Genomic_DNA"/>
</dbReference>
<comment type="caution">
    <text evidence="1">The sequence shown here is derived from an EMBL/GenBank/DDBJ whole genome shotgun (WGS) entry which is preliminary data.</text>
</comment>
<organism evidence="1 2">
    <name type="scientific">Pararge aegeria aegeria</name>
    <dbReference type="NCBI Taxonomy" id="348720"/>
    <lineage>
        <taxon>Eukaryota</taxon>
        <taxon>Metazoa</taxon>
        <taxon>Ecdysozoa</taxon>
        <taxon>Arthropoda</taxon>
        <taxon>Hexapoda</taxon>
        <taxon>Insecta</taxon>
        <taxon>Pterygota</taxon>
        <taxon>Neoptera</taxon>
        <taxon>Endopterygota</taxon>
        <taxon>Lepidoptera</taxon>
        <taxon>Glossata</taxon>
        <taxon>Ditrysia</taxon>
        <taxon>Papilionoidea</taxon>
        <taxon>Nymphalidae</taxon>
        <taxon>Satyrinae</taxon>
        <taxon>Satyrini</taxon>
        <taxon>Parargina</taxon>
        <taxon>Pararge</taxon>
    </lineage>
</organism>
<keyword evidence="2" id="KW-1185">Reference proteome</keyword>
<evidence type="ECO:0000313" key="2">
    <source>
        <dbReference type="Proteomes" id="UP000838756"/>
    </source>
</evidence>
<gene>
    <name evidence="1" type="primary">jg5069</name>
    <name evidence="1" type="ORF">PAEG_LOCUS6678</name>
</gene>
<dbReference type="Proteomes" id="UP000838756">
    <property type="component" value="Unassembled WGS sequence"/>
</dbReference>
<dbReference type="OrthoDB" id="7445032at2759"/>
<proteinExistence type="predicted"/>
<protein>
    <submittedName>
        <fullName evidence="1">Jg5069 protein</fullName>
    </submittedName>
</protein>